<reference evidence="1" key="1">
    <citation type="submission" date="2022-10" db="EMBL/GenBank/DDBJ databases">
        <title>YIM 151497 complete genome.</title>
        <authorList>
            <person name="Chen X."/>
        </authorList>
    </citation>
    <scope>NUCLEOTIDE SEQUENCE</scope>
    <source>
        <strain evidence="1">YIM 151497</strain>
    </source>
</reference>
<organism evidence="1 2">
    <name type="scientific">Pelagibacterium flavum</name>
    <dbReference type="NCBI Taxonomy" id="2984530"/>
    <lineage>
        <taxon>Bacteria</taxon>
        <taxon>Pseudomonadati</taxon>
        <taxon>Pseudomonadota</taxon>
        <taxon>Alphaproteobacteria</taxon>
        <taxon>Hyphomicrobiales</taxon>
        <taxon>Devosiaceae</taxon>
        <taxon>Pelagibacterium</taxon>
    </lineage>
</organism>
<sequence>MTEATEYQLRRQTEAAKTLVVSLADHDDAELIADAIEGETGLLEAIEAALSEMDECDVLSEGLKAKIETFTARKRSVDERKKRVKALIEQAMLTTEQTSLRLPSATLTIRKNAPGLVIKDESQIPSKFFIEQERPAPKLDKAALAEALKADEKIPGVTLDNGSVSLSVRSK</sequence>
<dbReference type="Pfam" id="PF05565">
    <property type="entry name" value="Sipho_Gp157"/>
    <property type="match status" value="1"/>
</dbReference>
<proteinExistence type="predicted"/>
<evidence type="ECO:0000313" key="2">
    <source>
        <dbReference type="Proteomes" id="UP001163882"/>
    </source>
</evidence>
<dbReference type="RefSeq" id="WP_264224673.1">
    <property type="nucleotide sequence ID" value="NZ_CP107716.1"/>
</dbReference>
<dbReference type="Proteomes" id="UP001163882">
    <property type="component" value="Chromosome"/>
</dbReference>
<dbReference type="InterPro" id="IPR008840">
    <property type="entry name" value="Sipho_Gp157"/>
</dbReference>
<evidence type="ECO:0000313" key="1">
    <source>
        <dbReference type="EMBL" id="UYQ71009.1"/>
    </source>
</evidence>
<keyword evidence="2" id="KW-1185">Reference proteome</keyword>
<accession>A0ABY6IKZ4</accession>
<dbReference type="EMBL" id="CP107716">
    <property type="protein sequence ID" value="UYQ71009.1"/>
    <property type="molecule type" value="Genomic_DNA"/>
</dbReference>
<protein>
    <submittedName>
        <fullName evidence="1">Siphovirus Gp157 family protein</fullName>
    </submittedName>
</protein>
<name>A0ABY6IKZ4_9HYPH</name>
<gene>
    <name evidence="1" type="ORF">OF122_13165</name>
</gene>